<feature type="region of interest" description="Disordered" evidence="1">
    <location>
        <begin position="1"/>
        <end position="20"/>
    </location>
</feature>
<evidence type="ECO:0000313" key="2">
    <source>
        <dbReference type="EMBL" id="CAB5221311.1"/>
    </source>
</evidence>
<sequence>MSTDFGPSGEATGTSSDVSMDSDTQGLIQYGEIQQPGFYGNQELKNSNVAFNNAINTARAFAGVASYLMNTSTPTNYTRTNNNYILTTAEKNAIDKKSMQLSLIGIVPYDHLHLFFYILASIDNINDLTYIAQVVGIPELADKRYIKNIIGVIGIQDIYKVGFLANAVASIDKQFAPQFQNARNYSDPKNSSFNNVLQAISAVSSLAEVIGRPGGYAIGGYMSELITGTRVPTSKQANNPMLSGPSYAGKAFFGETPVTLPAVDQMFCRRVASFGTVNGGAGTSSFGMQNFNSFGGSQSITSMVAKVVLNSGVLPPETSAMGRQLLSLTNNVCNILNVNKNTKIEMRRSDNSIPFMIGMSAVLANDTHTPFGTKVFSEGWKLASSTSNDVQKSNPQYLEVCKTSL</sequence>
<gene>
    <name evidence="2" type="ORF">UFOVP245_123</name>
</gene>
<name>A0A6J7WTJ3_9CAUD</name>
<reference evidence="2" key="1">
    <citation type="submission" date="2020-05" db="EMBL/GenBank/DDBJ databases">
        <authorList>
            <person name="Chiriac C."/>
            <person name="Salcher M."/>
            <person name="Ghai R."/>
            <person name="Kavagutti S V."/>
        </authorList>
    </citation>
    <scope>NUCLEOTIDE SEQUENCE</scope>
</reference>
<protein>
    <submittedName>
        <fullName evidence="2">Uncharacterized protein</fullName>
    </submittedName>
</protein>
<dbReference type="EMBL" id="LR798287">
    <property type="protein sequence ID" value="CAB5221311.1"/>
    <property type="molecule type" value="Genomic_DNA"/>
</dbReference>
<evidence type="ECO:0000256" key="1">
    <source>
        <dbReference type="SAM" id="MobiDB-lite"/>
    </source>
</evidence>
<proteinExistence type="predicted"/>
<accession>A0A6J7WTJ3</accession>
<organism evidence="2">
    <name type="scientific">uncultured Caudovirales phage</name>
    <dbReference type="NCBI Taxonomy" id="2100421"/>
    <lineage>
        <taxon>Viruses</taxon>
        <taxon>Duplodnaviria</taxon>
        <taxon>Heunggongvirae</taxon>
        <taxon>Uroviricota</taxon>
        <taxon>Caudoviricetes</taxon>
        <taxon>Peduoviridae</taxon>
        <taxon>Maltschvirus</taxon>
        <taxon>Maltschvirus maltsch</taxon>
    </lineage>
</organism>